<dbReference type="InterPro" id="IPR006076">
    <property type="entry name" value="FAD-dep_OxRdtase"/>
</dbReference>
<sequence>MDAADVLVCAGPWTPMILPAVSLLTPCGHSVIFKPSRPLSPYILFPNIQPAPNSSIDNLLSPDIYPRPADDLHGFDTVYASGPDDYETDLPLDADEVKVVEKKCVDVLTAIGSVSQEIHDGDIVAKQACYKPQIRKHEETEEVGPMVGPVGTKGLWLATAHDEWSIQNAPGTGLVSSEMIFEGKARSADCSSLDPKHFLRIPAALYAEKSERGIVL</sequence>
<dbReference type="AlphaFoldDB" id="A0A6A6I0E7"/>
<dbReference type="GO" id="GO:0005829">
    <property type="term" value="C:cytosol"/>
    <property type="evidence" value="ECO:0007669"/>
    <property type="project" value="GOC"/>
</dbReference>
<dbReference type="GO" id="GO:0005770">
    <property type="term" value="C:late endosome"/>
    <property type="evidence" value="ECO:0007669"/>
    <property type="project" value="TreeGrafter"/>
</dbReference>
<organism evidence="2 3">
    <name type="scientific">Trematosphaeria pertusa</name>
    <dbReference type="NCBI Taxonomy" id="390896"/>
    <lineage>
        <taxon>Eukaryota</taxon>
        <taxon>Fungi</taxon>
        <taxon>Dikarya</taxon>
        <taxon>Ascomycota</taxon>
        <taxon>Pezizomycotina</taxon>
        <taxon>Dothideomycetes</taxon>
        <taxon>Pleosporomycetidae</taxon>
        <taxon>Pleosporales</taxon>
        <taxon>Massarineae</taxon>
        <taxon>Trematosphaeriaceae</taxon>
        <taxon>Trematosphaeria</taxon>
    </lineage>
</organism>
<dbReference type="Gene3D" id="3.30.9.10">
    <property type="entry name" value="D-Amino Acid Oxidase, subunit A, domain 2"/>
    <property type="match status" value="1"/>
</dbReference>
<dbReference type="PANTHER" id="PTHR13847">
    <property type="entry name" value="SARCOSINE DEHYDROGENASE-RELATED"/>
    <property type="match status" value="1"/>
</dbReference>
<dbReference type="PANTHER" id="PTHR13847:SF150">
    <property type="entry name" value="OXIDOREDUCTASE TDA3-RELATED"/>
    <property type="match status" value="1"/>
</dbReference>
<dbReference type="Proteomes" id="UP000800094">
    <property type="component" value="Unassembled WGS sequence"/>
</dbReference>
<dbReference type="InterPro" id="IPR036188">
    <property type="entry name" value="FAD/NAD-bd_sf"/>
</dbReference>
<keyword evidence="3" id="KW-1185">Reference proteome</keyword>
<dbReference type="EMBL" id="ML987205">
    <property type="protein sequence ID" value="KAF2243452.1"/>
    <property type="molecule type" value="Genomic_DNA"/>
</dbReference>
<feature type="domain" description="FAD dependent oxidoreductase" evidence="1">
    <location>
        <begin position="3"/>
        <end position="176"/>
    </location>
</feature>
<name>A0A6A6I0E7_9PLEO</name>
<dbReference type="Pfam" id="PF01266">
    <property type="entry name" value="DAO"/>
    <property type="match status" value="1"/>
</dbReference>
<evidence type="ECO:0000313" key="2">
    <source>
        <dbReference type="EMBL" id="KAF2243452.1"/>
    </source>
</evidence>
<gene>
    <name evidence="2" type="ORF">BU26DRAFT_509960</name>
</gene>
<protein>
    <recommendedName>
        <fullName evidence="1">FAD dependent oxidoreductase domain-containing protein</fullName>
    </recommendedName>
</protein>
<dbReference type="GeneID" id="54580516"/>
<dbReference type="GO" id="GO:0042147">
    <property type="term" value="P:retrograde transport, endosome to Golgi"/>
    <property type="evidence" value="ECO:0007669"/>
    <property type="project" value="TreeGrafter"/>
</dbReference>
<evidence type="ECO:0000313" key="3">
    <source>
        <dbReference type="Proteomes" id="UP000800094"/>
    </source>
</evidence>
<dbReference type="OrthoDB" id="498204at2759"/>
<evidence type="ECO:0000259" key="1">
    <source>
        <dbReference type="Pfam" id="PF01266"/>
    </source>
</evidence>
<dbReference type="RefSeq" id="XP_033678456.1">
    <property type="nucleotide sequence ID" value="XM_033827186.1"/>
</dbReference>
<accession>A0A6A6I0E7</accession>
<dbReference type="Gene3D" id="3.50.50.60">
    <property type="entry name" value="FAD/NAD(P)-binding domain"/>
    <property type="match status" value="1"/>
</dbReference>
<proteinExistence type="predicted"/>
<reference evidence="2" key="1">
    <citation type="journal article" date="2020" name="Stud. Mycol.">
        <title>101 Dothideomycetes genomes: a test case for predicting lifestyles and emergence of pathogens.</title>
        <authorList>
            <person name="Haridas S."/>
            <person name="Albert R."/>
            <person name="Binder M."/>
            <person name="Bloem J."/>
            <person name="Labutti K."/>
            <person name="Salamov A."/>
            <person name="Andreopoulos B."/>
            <person name="Baker S."/>
            <person name="Barry K."/>
            <person name="Bills G."/>
            <person name="Bluhm B."/>
            <person name="Cannon C."/>
            <person name="Castanera R."/>
            <person name="Culley D."/>
            <person name="Daum C."/>
            <person name="Ezra D."/>
            <person name="Gonzalez J."/>
            <person name="Henrissat B."/>
            <person name="Kuo A."/>
            <person name="Liang C."/>
            <person name="Lipzen A."/>
            <person name="Lutzoni F."/>
            <person name="Magnuson J."/>
            <person name="Mondo S."/>
            <person name="Nolan M."/>
            <person name="Ohm R."/>
            <person name="Pangilinan J."/>
            <person name="Park H.-J."/>
            <person name="Ramirez L."/>
            <person name="Alfaro M."/>
            <person name="Sun H."/>
            <person name="Tritt A."/>
            <person name="Yoshinaga Y."/>
            <person name="Zwiers L.-H."/>
            <person name="Turgeon B."/>
            <person name="Goodwin S."/>
            <person name="Spatafora J."/>
            <person name="Crous P."/>
            <person name="Grigoriev I."/>
        </authorList>
    </citation>
    <scope>NUCLEOTIDE SEQUENCE</scope>
    <source>
        <strain evidence="2">CBS 122368</strain>
    </source>
</reference>